<feature type="compositionally biased region" description="Basic and acidic residues" evidence="2">
    <location>
        <begin position="166"/>
        <end position="182"/>
    </location>
</feature>
<evidence type="ECO:0000313" key="4">
    <source>
        <dbReference type="EMBL" id="EIY84710.1"/>
    </source>
</evidence>
<dbReference type="NCBIfam" id="NF033517">
    <property type="entry name" value="transpos_IS66"/>
    <property type="match status" value="1"/>
</dbReference>
<dbReference type="PATRIC" id="fig|997892.3.peg.1850"/>
<proteinExistence type="predicted"/>
<dbReference type="EMBL" id="AGXE01000023">
    <property type="protein sequence ID" value="EIY84710.1"/>
    <property type="molecule type" value="Genomic_DNA"/>
</dbReference>
<evidence type="ECO:0000313" key="6">
    <source>
        <dbReference type="EMBL" id="EIY86753.1"/>
    </source>
</evidence>
<evidence type="ECO:0000313" key="8">
    <source>
        <dbReference type="EMBL" id="EIY87764.1"/>
    </source>
</evidence>
<feature type="domain" description="Transposase IS66 central" evidence="3">
    <location>
        <begin position="264"/>
        <end position="558"/>
    </location>
</feature>
<dbReference type="AlphaFoldDB" id="I9JLR6"/>
<dbReference type="InterPro" id="IPR004291">
    <property type="entry name" value="Transposase_IS66_central"/>
</dbReference>
<comment type="caution">
    <text evidence="8">The sequence shown here is derived from an EMBL/GenBank/DDBJ whole genome shotgun (WGS) entry which is preliminary data.</text>
</comment>
<dbReference type="Pfam" id="PF03050">
    <property type="entry name" value="DDE_Tnp_IS66"/>
    <property type="match status" value="1"/>
</dbReference>
<dbReference type="EMBL" id="AGXE01000010">
    <property type="protein sequence ID" value="EIY86753.1"/>
    <property type="molecule type" value="Genomic_DNA"/>
</dbReference>
<evidence type="ECO:0000256" key="1">
    <source>
        <dbReference type="SAM" id="Coils"/>
    </source>
</evidence>
<evidence type="ECO:0000313" key="10">
    <source>
        <dbReference type="Proteomes" id="UP000003566"/>
    </source>
</evidence>
<dbReference type="InterPro" id="IPR052344">
    <property type="entry name" value="Transposase-related"/>
</dbReference>
<evidence type="ECO:0000313" key="9">
    <source>
        <dbReference type="EMBL" id="EIY87911.1"/>
    </source>
</evidence>
<gene>
    <name evidence="8" type="ORF">HMPREF1074_00740</name>
    <name evidence="9" type="ORF">HMPREF1074_00887</name>
    <name evidence="7" type="ORF">HMPREF1074_01798</name>
    <name evidence="6" type="ORF">HMPREF1074_01925</name>
    <name evidence="5" type="ORF">HMPREF1074_01935</name>
    <name evidence="4" type="ORF">HMPREF1074_03880</name>
</gene>
<feature type="compositionally biased region" description="Basic and acidic residues" evidence="2">
    <location>
        <begin position="138"/>
        <end position="150"/>
    </location>
</feature>
<dbReference type="Proteomes" id="UP000003566">
    <property type="component" value="Unassembled WGS sequence"/>
</dbReference>
<dbReference type="EMBL" id="AGXE01000005">
    <property type="protein sequence ID" value="EIY87911.1"/>
    <property type="molecule type" value="Genomic_DNA"/>
</dbReference>
<dbReference type="HOGENOM" id="CLU_450317_0_0_10"/>
<dbReference type="EMBL" id="AGXE01000009">
    <property type="protein sequence ID" value="EIY86897.1"/>
    <property type="molecule type" value="Genomic_DNA"/>
</dbReference>
<evidence type="ECO:0000259" key="3">
    <source>
        <dbReference type="Pfam" id="PF03050"/>
    </source>
</evidence>
<evidence type="ECO:0000256" key="2">
    <source>
        <dbReference type="SAM" id="MobiDB-lite"/>
    </source>
</evidence>
<sequence>MKKKAQKVEEMVMRSHYLSALDIESKAEISLSDMERQDFINTINDLRSTIESLRLTITTLQRTIESLHEGEKRYKKQASAYEEKIDELSRQCEYLESLNKRHCKNRFSGKTLSQKNRTENKKKGRDEQEPDYVGPSSSHDDSDASDKGDAGTDASHGNNTSGLDQTKVKSEGLNEARGSRGSYEKMDAAETIVLKSKVDGAPSNWKFLKFKDVDEYTKVSYVRKTTFKVAVFVDEYGVYHEYYSPEDPEDDRRPYVNVIPGTHCTPDLFSEITSDHIQLHIPIYREGIRHEIDKFKISKNTDRNWLKAGYRLFLPILDVIKKRLLRIKSILHIDETWTAVRIKLKGDGTKLGHYFKKYIWCLVNKAEGITYFFYDNDKNDSRGLRPIEHFLGAFETGTIQSDAYVVYELLTNGNEKLKHVLCWAHVRNRFEEAFQSSKDAIADWFVKTIAELYRVETECILARMTPEKIKERRNKKDVDGILKRLYRKACEYLNQKKKHYSKMTQDAMKYLKNGWKDLIRYRDDGNYDIDNLVAERAIRPFTLHRKNAQAFGSEEGVQEACLFFTLCETCKNFSVNFKEYVAYAAKELISGNTDYESLAPWAIKLV</sequence>
<organism evidence="8 10">
    <name type="scientific">Bacteroides xylanisolvens CL03T12C04</name>
    <dbReference type="NCBI Taxonomy" id="997892"/>
    <lineage>
        <taxon>Bacteria</taxon>
        <taxon>Pseudomonadati</taxon>
        <taxon>Bacteroidota</taxon>
        <taxon>Bacteroidia</taxon>
        <taxon>Bacteroidales</taxon>
        <taxon>Bacteroidaceae</taxon>
        <taxon>Bacteroides</taxon>
    </lineage>
</organism>
<keyword evidence="1" id="KW-0175">Coiled coil</keyword>
<protein>
    <recommendedName>
        <fullName evidence="3">Transposase IS66 central domain-containing protein</fullName>
    </recommendedName>
</protein>
<feature type="compositionally biased region" description="Basic and acidic residues" evidence="2">
    <location>
        <begin position="116"/>
        <end position="127"/>
    </location>
</feature>
<dbReference type="EMBL" id="AGXE01000011">
    <property type="protein sequence ID" value="EIY86628.1"/>
    <property type="molecule type" value="Genomic_DNA"/>
</dbReference>
<dbReference type="PANTHER" id="PTHR33678:SF2">
    <property type="match status" value="1"/>
</dbReference>
<accession>I9JLR6</accession>
<name>I9JLR6_9BACE</name>
<dbReference type="EMBL" id="AGXE01000005">
    <property type="protein sequence ID" value="EIY87764.1"/>
    <property type="molecule type" value="Genomic_DNA"/>
</dbReference>
<feature type="coiled-coil region" evidence="1">
    <location>
        <begin position="43"/>
        <end position="98"/>
    </location>
</feature>
<evidence type="ECO:0000313" key="5">
    <source>
        <dbReference type="EMBL" id="EIY86628.1"/>
    </source>
</evidence>
<dbReference type="RefSeq" id="WP_008021353.1">
    <property type="nucleotide sequence ID" value="NZ_JAGHEF010000002.1"/>
</dbReference>
<reference evidence="8 10" key="1">
    <citation type="submission" date="2012-02" db="EMBL/GenBank/DDBJ databases">
        <title>The Genome Sequence of Bacteroides xylanisolvens CL03T12C04.</title>
        <authorList>
            <consortium name="The Broad Institute Genome Sequencing Platform"/>
            <person name="Earl A."/>
            <person name="Ward D."/>
            <person name="Feldgarden M."/>
            <person name="Gevers D."/>
            <person name="Zitomersky N.L."/>
            <person name="Coyne M.J."/>
            <person name="Comstock L.E."/>
            <person name="Young S.K."/>
            <person name="Zeng Q."/>
            <person name="Gargeya S."/>
            <person name="Fitzgerald M."/>
            <person name="Haas B."/>
            <person name="Abouelleil A."/>
            <person name="Alvarado L."/>
            <person name="Arachchi H.M."/>
            <person name="Berlin A."/>
            <person name="Chapman S.B."/>
            <person name="Gearin G."/>
            <person name="Goldberg J."/>
            <person name="Griggs A."/>
            <person name="Gujja S."/>
            <person name="Hansen M."/>
            <person name="Heiman D."/>
            <person name="Howarth C."/>
            <person name="Larimer J."/>
            <person name="Lui A."/>
            <person name="MacDonald P.J.P."/>
            <person name="McCowen C."/>
            <person name="Montmayeur A."/>
            <person name="Murphy C."/>
            <person name="Neiman D."/>
            <person name="Pearson M."/>
            <person name="Priest M."/>
            <person name="Roberts A."/>
            <person name="Saif S."/>
            <person name="Shea T."/>
            <person name="Sisk P."/>
            <person name="Stolte C."/>
            <person name="Sykes S."/>
            <person name="Wortman J."/>
            <person name="Nusbaum C."/>
            <person name="Birren B."/>
        </authorList>
    </citation>
    <scope>NUCLEOTIDE SEQUENCE [LARGE SCALE GENOMIC DNA]</scope>
    <source>
        <strain evidence="8 10">CL03T12C04</strain>
    </source>
</reference>
<evidence type="ECO:0000313" key="7">
    <source>
        <dbReference type="EMBL" id="EIY86897.1"/>
    </source>
</evidence>
<feature type="region of interest" description="Disordered" evidence="2">
    <location>
        <begin position="106"/>
        <end position="182"/>
    </location>
</feature>
<dbReference type="PANTHER" id="PTHR33678">
    <property type="entry name" value="BLL1576 PROTEIN"/>
    <property type="match status" value="1"/>
</dbReference>